<feature type="domain" description="DDE Tnp4" evidence="4">
    <location>
        <begin position="101"/>
        <end position="233"/>
    </location>
</feature>
<dbReference type="GO" id="GO:0046872">
    <property type="term" value="F:metal ion binding"/>
    <property type="evidence" value="ECO:0007669"/>
    <property type="project" value="UniProtKB-KW"/>
</dbReference>
<keyword evidence="6" id="KW-0540">Nuclease</keyword>
<dbReference type="Pfam" id="PF13359">
    <property type="entry name" value="DDE_Tnp_4"/>
    <property type="match status" value="1"/>
</dbReference>
<dbReference type="AlphaFoldDB" id="A0A495W2U7"/>
<accession>A0A495W2U7</accession>
<evidence type="ECO:0000313" key="6">
    <source>
        <dbReference type="EMBL" id="RKT54158.1"/>
    </source>
</evidence>
<dbReference type="Pfam" id="PF13613">
    <property type="entry name" value="HTH_Tnp_4"/>
    <property type="match status" value="1"/>
</dbReference>
<organism evidence="6 7">
    <name type="scientific">Saccharothrix australiensis</name>
    <dbReference type="NCBI Taxonomy" id="2072"/>
    <lineage>
        <taxon>Bacteria</taxon>
        <taxon>Bacillati</taxon>
        <taxon>Actinomycetota</taxon>
        <taxon>Actinomycetes</taxon>
        <taxon>Pseudonocardiales</taxon>
        <taxon>Pseudonocardiaceae</taxon>
        <taxon>Saccharothrix</taxon>
    </lineage>
</organism>
<keyword evidence="6" id="KW-0378">Hydrolase</keyword>
<dbReference type="EMBL" id="RBXO01000001">
    <property type="protein sequence ID" value="RKT54158.1"/>
    <property type="molecule type" value="Genomic_DNA"/>
</dbReference>
<reference evidence="6 7" key="1">
    <citation type="submission" date="2018-10" db="EMBL/GenBank/DDBJ databases">
        <title>Sequencing the genomes of 1000 actinobacteria strains.</title>
        <authorList>
            <person name="Klenk H.-P."/>
        </authorList>
    </citation>
    <scope>NUCLEOTIDE SEQUENCE [LARGE SCALE GENOMIC DNA]</scope>
    <source>
        <strain evidence="6 7">DSM 43800</strain>
    </source>
</reference>
<evidence type="ECO:0000259" key="5">
    <source>
        <dbReference type="Pfam" id="PF13613"/>
    </source>
</evidence>
<dbReference type="Proteomes" id="UP000282084">
    <property type="component" value="Unassembled WGS sequence"/>
</dbReference>
<comment type="cofactor">
    <cofactor evidence="1">
        <name>a divalent metal cation</name>
        <dbReference type="ChEBI" id="CHEBI:60240"/>
    </cofactor>
</comment>
<dbReference type="GO" id="GO:0004519">
    <property type="term" value="F:endonuclease activity"/>
    <property type="evidence" value="ECO:0007669"/>
    <property type="project" value="UniProtKB-KW"/>
</dbReference>
<protein>
    <submittedName>
        <fullName evidence="6">DDE superfamily endonuclease</fullName>
    </submittedName>
</protein>
<evidence type="ECO:0000256" key="1">
    <source>
        <dbReference type="ARBA" id="ARBA00001968"/>
    </source>
</evidence>
<comment type="caution">
    <text evidence="6">The sequence shown here is derived from an EMBL/GenBank/DDBJ whole genome shotgun (WGS) entry which is preliminary data.</text>
</comment>
<evidence type="ECO:0000256" key="2">
    <source>
        <dbReference type="ARBA" id="ARBA00022723"/>
    </source>
</evidence>
<gene>
    <name evidence="6" type="ORF">C8E97_2771</name>
</gene>
<feature type="region of interest" description="Disordered" evidence="3">
    <location>
        <begin position="346"/>
        <end position="365"/>
    </location>
</feature>
<keyword evidence="7" id="KW-1185">Reference proteome</keyword>
<dbReference type="InterPro" id="IPR027806">
    <property type="entry name" value="HARBI1_dom"/>
</dbReference>
<keyword evidence="6" id="KW-0255">Endonuclease</keyword>
<feature type="domain" description="Transposase Helix-turn-helix" evidence="5">
    <location>
        <begin position="35"/>
        <end position="81"/>
    </location>
</feature>
<dbReference type="InterPro" id="IPR027805">
    <property type="entry name" value="Transposase_HTH_dom"/>
</dbReference>
<proteinExistence type="predicted"/>
<keyword evidence="2" id="KW-0479">Metal-binding</keyword>
<name>A0A495W2U7_9PSEU</name>
<evidence type="ECO:0000259" key="4">
    <source>
        <dbReference type="Pfam" id="PF13359"/>
    </source>
</evidence>
<sequence>MSTHPRSTCPVHTFSSWRGNRPRTAFGSAAGGAALEPGRQALLALAHLRRGDTYTRLAAGFGVGLATVCRHIHEAVQPLAALAPDLADALKVASRKAHVILDGTLSRIDRIAADRPYYSGKHKRHGMNVQVLADPAGRLPWASPALPGSAHDLTAARTHGIIEALNSHDIPCWADKVYRGAGGSVRVPYRGKWHNLSPGQQAVNRSHARIRALGERSVSILKTWRLPRRLRCSTTHITTLPSKPYEVVEIVRLHPTRNHFRQPIQACTADRKRISMKIRVVADEQPYDVIIDAFRKWDLRNEGIAVLLKYHEHPTHRPHSRPGTGPLTRPLLSVSDLQCYDRRSLGVSPSCHTSQSRHAESPIRK</sequence>
<evidence type="ECO:0000256" key="3">
    <source>
        <dbReference type="SAM" id="MobiDB-lite"/>
    </source>
</evidence>
<evidence type="ECO:0000313" key="7">
    <source>
        <dbReference type="Proteomes" id="UP000282084"/>
    </source>
</evidence>